<dbReference type="SUPFAM" id="SSF48498">
    <property type="entry name" value="Tetracyclin repressor-like, C-terminal domain"/>
    <property type="match status" value="1"/>
</dbReference>
<dbReference type="InterPro" id="IPR009057">
    <property type="entry name" value="Homeodomain-like_sf"/>
</dbReference>
<name>A0ABU9D8D6_9PROT</name>
<dbReference type="Proteomes" id="UP001446205">
    <property type="component" value="Unassembled WGS sequence"/>
</dbReference>
<dbReference type="Pfam" id="PF00440">
    <property type="entry name" value="TetR_N"/>
    <property type="match status" value="1"/>
</dbReference>
<protein>
    <submittedName>
        <fullName evidence="6">TetR/AcrR family transcriptional regulator</fullName>
    </submittedName>
</protein>
<evidence type="ECO:0000313" key="6">
    <source>
        <dbReference type="EMBL" id="MEK8089654.1"/>
    </source>
</evidence>
<dbReference type="SUPFAM" id="SSF46689">
    <property type="entry name" value="Homeodomain-like"/>
    <property type="match status" value="1"/>
</dbReference>
<comment type="caution">
    <text evidence="6">The sequence shown here is derived from an EMBL/GenBank/DDBJ whole genome shotgun (WGS) entry which is preliminary data.</text>
</comment>
<dbReference type="EMBL" id="JBBPCO010000006">
    <property type="protein sequence ID" value="MEK8089654.1"/>
    <property type="molecule type" value="Genomic_DNA"/>
</dbReference>
<dbReference type="InterPro" id="IPR001647">
    <property type="entry name" value="HTH_TetR"/>
</dbReference>
<evidence type="ECO:0000256" key="3">
    <source>
        <dbReference type="ARBA" id="ARBA00023163"/>
    </source>
</evidence>
<dbReference type="PROSITE" id="PS50977">
    <property type="entry name" value="HTH_TETR_2"/>
    <property type="match status" value="1"/>
</dbReference>
<keyword evidence="3" id="KW-0804">Transcription</keyword>
<gene>
    <name evidence="6" type="ORF">WOB96_07725</name>
</gene>
<accession>A0ABU9D8D6</accession>
<evidence type="ECO:0000256" key="2">
    <source>
        <dbReference type="ARBA" id="ARBA00023125"/>
    </source>
</evidence>
<dbReference type="InterPro" id="IPR023772">
    <property type="entry name" value="DNA-bd_HTH_TetR-type_CS"/>
</dbReference>
<proteinExistence type="predicted"/>
<evidence type="ECO:0000313" key="7">
    <source>
        <dbReference type="Proteomes" id="UP001446205"/>
    </source>
</evidence>
<keyword evidence="7" id="KW-1185">Reference proteome</keyword>
<keyword evidence="2 4" id="KW-0238">DNA-binding</keyword>
<dbReference type="InterPro" id="IPR036271">
    <property type="entry name" value="Tet_transcr_reg_TetR-rel_C_sf"/>
</dbReference>
<evidence type="ECO:0000256" key="4">
    <source>
        <dbReference type="PROSITE-ProRule" id="PRU00335"/>
    </source>
</evidence>
<organism evidence="6 7">
    <name type="scientific">Thermithiobacillus plumbiphilus</name>
    <dbReference type="NCBI Taxonomy" id="1729899"/>
    <lineage>
        <taxon>Bacteria</taxon>
        <taxon>Pseudomonadati</taxon>
        <taxon>Pseudomonadota</taxon>
        <taxon>Acidithiobacillia</taxon>
        <taxon>Acidithiobacillales</taxon>
        <taxon>Thermithiobacillaceae</taxon>
        <taxon>Thermithiobacillus</taxon>
    </lineage>
</organism>
<dbReference type="PANTHER" id="PTHR30055:SF234">
    <property type="entry name" value="HTH-TYPE TRANSCRIPTIONAL REGULATOR BETI"/>
    <property type="match status" value="1"/>
</dbReference>
<feature type="DNA-binding region" description="H-T-H motif" evidence="4">
    <location>
        <begin position="33"/>
        <end position="52"/>
    </location>
</feature>
<evidence type="ECO:0000259" key="5">
    <source>
        <dbReference type="PROSITE" id="PS50977"/>
    </source>
</evidence>
<dbReference type="Gene3D" id="1.10.357.10">
    <property type="entry name" value="Tetracycline Repressor, domain 2"/>
    <property type="match status" value="1"/>
</dbReference>
<dbReference type="PANTHER" id="PTHR30055">
    <property type="entry name" value="HTH-TYPE TRANSCRIPTIONAL REGULATOR RUTR"/>
    <property type="match status" value="1"/>
</dbReference>
<dbReference type="PROSITE" id="PS01081">
    <property type="entry name" value="HTH_TETR_1"/>
    <property type="match status" value="1"/>
</dbReference>
<sequence length="195" mass="22052">MQKTITRPQGSARQHVLESALSLFTEQGYFNTSVHDIARASTVSIGSIYHHFQDKEGIARALHHSLLDEMESVLTGIVDRHENTHDRSRAIVELLFELALDSPHKMAFMLSAKHREFMPDEPPVCSSRPFGIMREIVTEGIRNGELYPNDPLVAATCLFGGPIRMVNLHLDGILPKPLSHYLEEVWRCAWRGVSR</sequence>
<feature type="domain" description="HTH tetR-type" evidence="5">
    <location>
        <begin position="10"/>
        <end position="70"/>
    </location>
</feature>
<keyword evidence="1" id="KW-0805">Transcription regulation</keyword>
<dbReference type="InterPro" id="IPR050109">
    <property type="entry name" value="HTH-type_TetR-like_transc_reg"/>
</dbReference>
<reference evidence="6 7" key="1">
    <citation type="submission" date="2024-04" db="EMBL/GenBank/DDBJ databases">
        <authorList>
            <person name="Abashina T."/>
            <person name="Shaikin A."/>
        </authorList>
    </citation>
    <scope>NUCLEOTIDE SEQUENCE [LARGE SCALE GENOMIC DNA]</scope>
    <source>
        <strain evidence="6 7">AAFK</strain>
    </source>
</reference>
<dbReference type="PRINTS" id="PR00455">
    <property type="entry name" value="HTHTETR"/>
</dbReference>
<evidence type="ECO:0000256" key="1">
    <source>
        <dbReference type="ARBA" id="ARBA00023015"/>
    </source>
</evidence>
<dbReference type="RefSeq" id="WP_341370707.1">
    <property type="nucleotide sequence ID" value="NZ_JBBPCO010000006.1"/>
</dbReference>